<name>A0ABQ0ANF3_9RHOB</name>
<protein>
    <recommendedName>
        <fullName evidence="4">DUF2975 domain-containing protein</fullName>
    </recommendedName>
</protein>
<feature type="transmembrane region" description="Helical" evidence="1">
    <location>
        <begin position="93"/>
        <end position="114"/>
    </location>
</feature>
<feature type="transmembrane region" description="Helical" evidence="1">
    <location>
        <begin position="7"/>
        <end position="30"/>
    </location>
</feature>
<evidence type="ECO:0000256" key="1">
    <source>
        <dbReference type="SAM" id="Phobius"/>
    </source>
</evidence>
<keyword evidence="3" id="KW-1185">Reference proteome</keyword>
<feature type="transmembrane region" description="Helical" evidence="1">
    <location>
        <begin position="50"/>
        <end position="72"/>
    </location>
</feature>
<gene>
    <name evidence="2" type="ORF">NBRC116598_28070</name>
</gene>
<sequence length="169" mass="18750">MALVARILMGVTSVLMVAYMVLICSLVMIGNYDEIWELADFPPQDFAPSSIGIALGLFFAVVVVGGLLMTFWQSHLLLKLGRTHLFRALAHRLRLCGVGLTLMWVGLYAFMNLVPLTLSMGRVAPDLMDIEWSPFEIETVFLVLAAVMVALSETLTRAAEIEDENNQFL</sequence>
<dbReference type="EMBL" id="BAABWU010000011">
    <property type="protein sequence ID" value="GAA6197363.1"/>
    <property type="molecule type" value="Genomic_DNA"/>
</dbReference>
<keyword evidence="1" id="KW-0472">Membrane</keyword>
<organism evidence="2 3">
    <name type="scientific">Pseudophaeobacter arcticus</name>
    <dbReference type="NCBI Taxonomy" id="385492"/>
    <lineage>
        <taxon>Bacteria</taxon>
        <taxon>Pseudomonadati</taxon>
        <taxon>Pseudomonadota</taxon>
        <taxon>Alphaproteobacteria</taxon>
        <taxon>Rhodobacterales</taxon>
        <taxon>Paracoccaceae</taxon>
        <taxon>Pseudophaeobacter</taxon>
    </lineage>
</organism>
<keyword evidence="1" id="KW-1133">Transmembrane helix</keyword>
<evidence type="ECO:0000313" key="2">
    <source>
        <dbReference type="EMBL" id="GAA6197363.1"/>
    </source>
</evidence>
<proteinExistence type="predicted"/>
<reference evidence="2 3" key="1">
    <citation type="submission" date="2024-04" db="EMBL/GenBank/DDBJ databases">
        <title>Draft genome sequence of Pseudophaeobacter arcticus NBRC 116598.</title>
        <authorList>
            <person name="Miyakawa T."/>
            <person name="Kusuya Y."/>
            <person name="Miura T."/>
        </authorList>
    </citation>
    <scope>NUCLEOTIDE SEQUENCE [LARGE SCALE GENOMIC DNA]</scope>
    <source>
        <strain evidence="2 3">SU-CL00105</strain>
    </source>
</reference>
<accession>A0ABQ0ANF3</accession>
<dbReference type="RefSeq" id="WP_297338991.1">
    <property type="nucleotide sequence ID" value="NZ_BAABWU010000011.1"/>
</dbReference>
<dbReference type="Proteomes" id="UP001441944">
    <property type="component" value="Unassembled WGS sequence"/>
</dbReference>
<comment type="caution">
    <text evidence="2">The sequence shown here is derived from an EMBL/GenBank/DDBJ whole genome shotgun (WGS) entry which is preliminary data.</text>
</comment>
<evidence type="ECO:0008006" key="4">
    <source>
        <dbReference type="Google" id="ProtNLM"/>
    </source>
</evidence>
<keyword evidence="1" id="KW-0812">Transmembrane</keyword>
<evidence type="ECO:0000313" key="3">
    <source>
        <dbReference type="Proteomes" id="UP001441944"/>
    </source>
</evidence>
<feature type="transmembrane region" description="Helical" evidence="1">
    <location>
        <begin position="134"/>
        <end position="151"/>
    </location>
</feature>